<reference evidence="1 2" key="1">
    <citation type="submission" date="2020-10" db="EMBL/GenBank/DDBJ databases">
        <title>Wide distribution of Phycisphaera-like planctomycetes from WD2101 soil group in peatlands and genome analysis of the first cultivated representative.</title>
        <authorList>
            <person name="Dedysh S.N."/>
            <person name="Beletsky A.V."/>
            <person name="Ivanova A."/>
            <person name="Kulichevskaya I.S."/>
            <person name="Suzina N.E."/>
            <person name="Philippov D.A."/>
            <person name="Rakitin A.L."/>
            <person name="Mardanov A.V."/>
            <person name="Ravin N.V."/>
        </authorList>
    </citation>
    <scope>NUCLEOTIDE SEQUENCE [LARGE SCALE GENOMIC DNA]</scope>
    <source>
        <strain evidence="1 2">M1803</strain>
    </source>
</reference>
<evidence type="ECO:0000313" key="2">
    <source>
        <dbReference type="Proteomes" id="UP000593765"/>
    </source>
</evidence>
<evidence type="ECO:0000313" key="1">
    <source>
        <dbReference type="EMBL" id="QOV92503.1"/>
    </source>
</evidence>
<protein>
    <submittedName>
        <fullName evidence="1">DUF1572 family protein</fullName>
    </submittedName>
</protein>
<dbReference type="SUPFAM" id="SSF109854">
    <property type="entry name" value="DinB/YfiT-like putative metalloenzymes"/>
    <property type="match status" value="1"/>
</dbReference>
<gene>
    <name evidence="1" type="ORF">IPV69_21545</name>
</gene>
<dbReference type="EMBL" id="CP063458">
    <property type="protein sequence ID" value="QOV92503.1"/>
    <property type="molecule type" value="Genomic_DNA"/>
</dbReference>
<dbReference type="InterPro" id="IPR011466">
    <property type="entry name" value="DUF1572"/>
</dbReference>
<organism evidence="1 2">
    <name type="scientific">Humisphaera borealis</name>
    <dbReference type="NCBI Taxonomy" id="2807512"/>
    <lineage>
        <taxon>Bacteria</taxon>
        <taxon>Pseudomonadati</taxon>
        <taxon>Planctomycetota</taxon>
        <taxon>Phycisphaerae</taxon>
        <taxon>Tepidisphaerales</taxon>
        <taxon>Tepidisphaeraceae</taxon>
        <taxon>Humisphaera</taxon>
    </lineage>
</organism>
<dbReference type="Proteomes" id="UP000593765">
    <property type="component" value="Chromosome"/>
</dbReference>
<accession>A0A7M2X454</accession>
<sequence>MIAEYRRYKSLADGAFAQVTDDQLLWKLSPAQNSLYVIAQHLSGNLRSRFTDFLTSDGEKPDRNRDGEFIEPAGPVSRPQFLAMWEAGWKVLFESLATLTDADQGRTVLIRTEPYTVAEALTRSVAHASYHVGQITLLAKHLKGVGWNYLTVPPGGTQHFNQQVAAGERSQRVK</sequence>
<dbReference type="InterPro" id="IPR034660">
    <property type="entry name" value="DinB/YfiT-like"/>
</dbReference>
<name>A0A7M2X454_9BACT</name>
<dbReference type="AlphaFoldDB" id="A0A7M2X454"/>
<keyword evidence="2" id="KW-1185">Reference proteome</keyword>
<proteinExistence type="predicted"/>
<dbReference type="KEGG" id="hbs:IPV69_21545"/>
<dbReference type="Pfam" id="PF07609">
    <property type="entry name" value="DUF1572"/>
    <property type="match status" value="1"/>
</dbReference>
<dbReference type="Gene3D" id="1.20.120.450">
    <property type="entry name" value="dinb family like domain"/>
    <property type="match status" value="1"/>
</dbReference>